<dbReference type="EMBL" id="AMGX01000025">
    <property type="protein sequence ID" value="EXJ63541.1"/>
    <property type="molecule type" value="Genomic_DNA"/>
</dbReference>
<dbReference type="PANTHER" id="PTHR46300:SF2">
    <property type="entry name" value="CYTOCHROME P450 MONOOXYGENASE ALNH-RELATED"/>
    <property type="match status" value="1"/>
</dbReference>
<reference evidence="9 10" key="1">
    <citation type="submission" date="2013-03" db="EMBL/GenBank/DDBJ databases">
        <title>The Genome Sequence of Cladophialophora psammophila CBS 110553.</title>
        <authorList>
            <consortium name="The Broad Institute Genomics Platform"/>
            <person name="Cuomo C."/>
            <person name="de Hoog S."/>
            <person name="Gorbushina A."/>
            <person name="Walker B."/>
            <person name="Young S.K."/>
            <person name="Zeng Q."/>
            <person name="Gargeya S."/>
            <person name="Fitzgerald M."/>
            <person name="Haas B."/>
            <person name="Abouelleil A."/>
            <person name="Allen A.W."/>
            <person name="Alvarado L."/>
            <person name="Arachchi H.M."/>
            <person name="Berlin A.M."/>
            <person name="Chapman S.B."/>
            <person name="Gainer-Dewar J."/>
            <person name="Goldberg J."/>
            <person name="Griggs A."/>
            <person name="Gujja S."/>
            <person name="Hansen M."/>
            <person name="Howarth C."/>
            <person name="Imamovic A."/>
            <person name="Ireland A."/>
            <person name="Larimer J."/>
            <person name="McCowan C."/>
            <person name="Murphy C."/>
            <person name="Pearson M."/>
            <person name="Poon T.W."/>
            <person name="Priest M."/>
            <person name="Roberts A."/>
            <person name="Saif S."/>
            <person name="Shea T."/>
            <person name="Sisk P."/>
            <person name="Sykes S."/>
            <person name="Wortman J."/>
            <person name="Nusbaum C."/>
            <person name="Birren B."/>
        </authorList>
    </citation>
    <scope>NUCLEOTIDE SEQUENCE [LARGE SCALE GENOMIC DNA]</scope>
    <source>
        <strain evidence="9 10">CBS 110553</strain>
    </source>
</reference>
<dbReference type="PANTHER" id="PTHR46300">
    <property type="entry name" value="P450, PUTATIVE (EUROFUNG)-RELATED-RELATED"/>
    <property type="match status" value="1"/>
</dbReference>
<comment type="similarity">
    <text evidence="2">Belongs to the cytochrome P450 family.</text>
</comment>
<dbReference type="Proteomes" id="UP000019471">
    <property type="component" value="Unassembled WGS sequence"/>
</dbReference>
<accession>W9WG21</accession>
<keyword evidence="8" id="KW-0812">Transmembrane</keyword>
<dbReference type="PRINTS" id="PR00385">
    <property type="entry name" value="P450"/>
</dbReference>
<comment type="cofactor">
    <cofactor evidence="1 7">
        <name>heme</name>
        <dbReference type="ChEBI" id="CHEBI:30413"/>
    </cofactor>
</comment>
<dbReference type="InterPro" id="IPR050364">
    <property type="entry name" value="Cytochrome_P450_fung"/>
</dbReference>
<dbReference type="GO" id="GO:0020037">
    <property type="term" value="F:heme binding"/>
    <property type="evidence" value="ECO:0007669"/>
    <property type="project" value="InterPro"/>
</dbReference>
<feature type="transmembrane region" description="Helical" evidence="8">
    <location>
        <begin position="12"/>
        <end position="32"/>
    </location>
</feature>
<evidence type="ECO:0000256" key="1">
    <source>
        <dbReference type="ARBA" id="ARBA00001971"/>
    </source>
</evidence>
<evidence type="ECO:0000313" key="9">
    <source>
        <dbReference type="EMBL" id="EXJ63541.1"/>
    </source>
</evidence>
<dbReference type="GO" id="GO:0016705">
    <property type="term" value="F:oxidoreductase activity, acting on paired donors, with incorporation or reduction of molecular oxygen"/>
    <property type="evidence" value="ECO:0007669"/>
    <property type="project" value="InterPro"/>
</dbReference>
<dbReference type="AlphaFoldDB" id="W9WG21"/>
<feature type="binding site" description="axial binding residue" evidence="7">
    <location>
        <position position="454"/>
    </location>
    <ligand>
        <name>heme</name>
        <dbReference type="ChEBI" id="CHEBI:30413"/>
    </ligand>
    <ligandPart>
        <name>Fe</name>
        <dbReference type="ChEBI" id="CHEBI:18248"/>
    </ligandPart>
</feature>
<organism evidence="9 10">
    <name type="scientific">Cladophialophora psammophila CBS 110553</name>
    <dbReference type="NCBI Taxonomy" id="1182543"/>
    <lineage>
        <taxon>Eukaryota</taxon>
        <taxon>Fungi</taxon>
        <taxon>Dikarya</taxon>
        <taxon>Ascomycota</taxon>
        <taxon>Pezizomycotina</taxon>
        <taxon>Eurotiomycetes</taxon>
        <taxon>Chaetothyriomycetidae</taxon>
        <taxon>Chaetothyriales</taxon>
        <taxon>Herpotrichiellaceae</taxon>
        <taxon>Cladophialophora</taxon>
    </lineage>
</organism>
<evidence type="ECO:0000256" key="3">
    <source>
        <dbReference type="ARBA" id="ARBA00022723"/>
    </source>
</evidence>
<keyword evidence="8" id="KW-1133">Transmembrane helix</keyword>
<keyword evidence="6" id="KW-0503">Monooxygenase</keyword>
<evidence type="ECO:0008006" key="11">
    <source>
        <dbReference type="Google" id="ProtNLM"/>
    </source>
</evidence>
<keyword evidence="5 7" id="KW-0408">Iron</keyword>
<dbReference type="HOGENOM" id="CLU_001570_2_1_1"/>
<dbReference type="InterPro" id="IPR002401">
    <property type="entry name" value="Cyt_P450_E_grp-I"/>
</dbReference>
<sequence>MLNLNGAFALRSISITGVAVGVLFTWAIYRLLQVGSRDKRYPPGPPTIPILGNLHLVPKSGLGKKLKEWGETYGGVYSLKFGTGTVIVLFDRKAINHLLDKKGIIYSERPQSYVPFLVTGGDSFAFMNSTPLWRAERKVAVHNLSPKMLEEKVRHIQDAESVVLLADILDRPEGYYNHIKRTTASVASVVVFGHRGPTIDNFWARAVYDAMDNYSAALEPGANPPVDEFPFLKYIPESLAAWKRRAKGSYKCMDDTWNEARRRVDARREKGIRRNAIIDSILDGEKHSDLDVTYKQMNHFLGVVVEGGADTTASATLTSMMYLALHPEFQEKARKELDAVCGTTRLPSIDDFDAIPYINCLIKEAMRIHPVLPLGVPHRVNQDDWYEGMLIPKDATVILPTWAMHLSETQGYKDPESYNPDRFLGFPRFADSYAGSPDFQSRDHYSYGAGRRICPGIHLAERTQWRLNARILWAFEVQRKVDPKTSKPMPIDVNNYHEGISHCPAEFPIVFKARSQAHIDVIRNEMTHAKEFLKAWDD</sequence>
<name>W9WG21_9EURO</name>
<dbReference type="InterPro" id="IPR001128">
    <property type="entry name" value="Cyt_P450"/>
</dbReference>
<keyword evidence="3 7" id="KW-0479">Metal-binding</keyword>
<dbReference type="eggNOG" id="KOG0156">
    <property type="taxonomic scope" value="Eukaryota"/>
</dbReference>
<dbReference type="GO" id="GO:0005506">
    <property type="term" value="F:iron ion binding"/>
    <property type="evidence" value="ECO:0007669"/>
    <property type="project" value="InterPro"/>
</dbReference>
<dbReference type="OrthoDB" id="1103324at2759"/>
<evidence type="ECO:0000256" key="6">
    <source>
        <dbReference type="ARBA" id="ARBA00023033"/>
    </source>
</evidence>
<evidence type="ECO:0000256" key="2">
    <source>
        <dbReference type="ARBA" id="ARBA00010617"/>
    </source>
</evidence>
<dbReference type="CDD" id="cd11065">
    <property type="entry name" value="CYP64-like"/>
    <property type="match status" value="1"/>
</dbReference>
<dbReference type="Gene3D" id="1.10.630.10">
    <property type="entry name" value="Cytochrome P450"/>
    <property type="match status" value="1"/>
</dbReference>
<dbReference type="GO" id="GO:0004497">
    <property type="term" value="F:monooxygenase activity"/>
    <property type="evidence" value="ECO:0007669"/>
    <property type="project" value="UniProtKB-KW"/>
</dbReference>
<dbReference type="GeneID" id="19195991"/>
<dbReference type="InterPro" id="IPR036396">
    <property type="entry name" value="Cyt_P450_sf"/>
</dbReference>
<dbReference type="SUPFAM" id="SSF48264">
    <property type="entry name" value="Cytochrome P450"/>
    <property type="match status" value="1"/>
</dbReference>
<keyword evidence="4" id="KW-0560">Oxidoreductase</keyword>
<keyword evidence="10" id="KW-1185">Reference proteome</keyword>
<keyword evidence="7" id="KW-0349">Heme</keyword>
<evidence type="ECO:0000256" key="4">
    <source>
        <dbReference type="ARBA" id="ARBA00023002"/>
    </source>
</evidence>
<protein>
    <recommendedName>
        <fullName evidence="11">Cytochrome P450 oxidoreductase</fullName>
    </recommendedName>
</protein>
<evidence type="ECO:0000313" key="10">
    <source>
        <dbReference type="Proteomes" id="UP000019471"/>
    </source>
</evidence>
<gene>
    <name evidence="9" type="ORF">A1O5_11302</name>
</gene>
<evidence type="ECO:0000256" key="5">
    <source>
        <dbReference type="ARBA" id="ARBA00023004"/>
    </source>
</evidence>
<proteinExistence type="inferred from homology"/>
<comment type="caution">
    <text evidence="9">The sequence shown here is derived from an EMBL/GenBank/DDBJ whole genome shotgun (WGS) entry which is preliminary data.</text>
</comment>
<evidence type="ECO:0000256" key="7">
    <source>
        <dbReference type="PIRSR" id="PIRSR602401-1"/>
    </source>
</evidence>
<evidence type="ECO:0000256" key="8">
    <source>
        <dbReference type="SAM" id="Phobius"/>
    </source>
</evidence>
<dbReference type="STRING" id="1182543.W9WG21"/>
<keyword evidence="8" id="KW-0472">Membrane</keyword>
<dbReference type="Pfam" id="PF00067">
    <property type="entry name" value="p450"/>
    <property type="match status" value="1"/>
</dbReference>
<dbReference type="RefSeq" id="XP_007750064.1">
    <property type="nucleotide sequence ID" value="XM_007751874.1"/>
</dbReference>
<dbReference type="PRINTS" id="PR00463">
    <property type="entry name" value="EP450I"/>
</dbReference>